<evidence type="ECO:0000313" key="2">
    <source>
        <dbReference type="Proteomes" id="UP001499843"/>
    </source>
</evidence>
<reference evidence="2" key="1">
    <citation type="journal article" date="2019" name="Int. J. Syst. Evol. Microbiol.">
        <title>The Global Catalogue of Microorganisms (GCM) 10K type strain sequencing project: providing services to taxonomists for standard genome sequencing and annotation.</title>
        <authorList>
            <consortium name="The Broad Institute Genomics Platform"/>
            <consortium name="The Broad Institute Genome Sequencing Center for Infectious Disease"/>
            <person name="Wu L."/>
            <person name="Ma J."/>
        </authorList>
    </citation>
    <scope>NUCLEOTIDE SEQUENCE [LARGE SCALE GENOMIC DNA]</scope>
    <source>
        <strain evidence="2">JCM 16114</strain>
    </source>
</reference>
<dbReference type="Proteomes" id="UP001499843">
    <property type="component" value="Unassembled WGS sequence"/>
</dbReference>
<dbReference type="Gene3D" id="3.40.50.720">
    <property type="entry name" value="NAD(P)-binding Rossmann-like Domain"/>
    <property type="match status" value="1"/>
</dbReference>
<dbReference type="Pfam" id="PF13561">
    <property type="entry name" value="adh_short_C2"/>
    <property type="match status" value="1"/>
</dbReference>
<dbReference type="InterPro" id="IPR002347">
    <property type="entry name" value="SDR_fam"/>
</dbReference>
<proteinExistence type="predicted"/>
<evidence type="ECO:0000313" key="1">
    <source>
        <dbReference type="EMBL" id="GAA2211405.1"/>
    </source>
</evidence>
<accession>A0ABP5PI61</accession>
<sequence length="44" mass="4510">MLSSLSLQHMGHPDEIAAAIPFLASPVASYVTGAKLDAHGGYNA</sequence>
<name>A0ABP5PI61_9ACTN</name>
<protein>
    <submittedName>
        <fullName evidence="1">Uncharacterized protein</fullName>
    </submittedName>
</protein>
<dbReference type="SUPFAM" id="SSF51735">
    <property type="entry name" value="NAD(P)-binding Rossmann-fold domains"/>
    <property type="match status" value="1"/>
</dbReference>
<dbReference type="EMBL" id="BAAAQX010000020">
    <property type="protein sequence ID" value="GAA2211405.1"/>
    <property type="molecule type" value="Genomic_DNA"/>
</dbReference>
<organism evidence="1 2">
    <name type="scientific">Nonomuraea monospora</name>
    <dbReference type="NCBI Taxonomy" id="568818"/>
    <lineage>
        <taxon>Bacteria</taxon>
        <taxon>Bacillati</taxon>
        <taxon>Actinomycetota</taxon>
        <taxon>Actinomycetes</taxon>
        <taxon>Streptosporangiales</taxon>
        <taxon>Streptosporangiaceae</taxon>
        <taxon>Nonomuraea</taxon>
    </lineage>
</organism>
<keyword evidence="2" id="KW-1185">Reference proteome</keyword>
<gene>
    <name evidence="1" type="ORF">GCM10009850_068640</name>
</gene>
<comment type="caution">
    <text evidence="1">The sequence shown here is derived from an EMBL/GenBank/DDBJ whole genome shotgun (WGS) entry which is preliminary data.</text>
</comment>
<dbReference type="InterPro" id="IPR036291">
    <property type="entry name" value="NAD(P)-bd_dom_sf"/>
</dbReference>